<dbReference type="InterPro" id="IPR001509">
    <property type="entry name" value="Epimerase_deHydtase"/>
</dbReference>
<sequence>EGTKNVLDAMVENGVDRMVFASSNHAVGMYNAADEHDPEKMTLADAEPVRADAPMRPDSFYGVSKVACEGLTDLYATRHGLDVVNLRIGWYMSAEDLESNTGDDVEPEKARFARSTWLSPRDCRDVHRKAALSDLSESPVTVNAVSRNDDRYFSLTETMQAIGYEPRDNSAEVLDG</sequence>
<gene>
    <name evidence="5" type="ORF">SAMN05216278_3623</name>
</gene>
<name>A0A1H1GAA5_9EURY</name>
<dbReference type="RefSeq" id="WP_139172821.1">
    <property type="nucleotide sequence ID" value="NZ_FNKQ01000005.1"/>
</dbReference>
<keyword evidence="2" id="KW-0560">Oxidoreductase</keyword>
<dbReference type="Gene3D" id="3.40.50.720">
    <property type="entry name" value="NAD(P)-binding Rossmann-like Domain"/>
    <property type="match status" value="1"/>
</dbReference>
<dbReference type="Pfam" id="PF01370">
    <property type="entry name" value="Epimerase"/>
    <property type="match status" value="1"/>
</dbReference>
<evidence type="ECO:0000256" key="2">
    <source>
        <dbReference type="ARBA" id="ARBA00023002"/>
    </source>
</evidence>
<dbReference type="GO" id="GO:0016491">
    <property type="term" value="F:oxidoreductase activity"/>
    <property type="evidence" value="ECO:0007669"/>
    <property type="project" value="UniProtKB-KW"/>
</dbReference>
<feature type="non-terminal residue" evidence="5">
    <location>
        <position position="1"/>
    </location>
</feature>
<dbReference type="EMBL" id="FNKQ01000005">
    <property type="protein sequence ID" value="SDR10091.1"/>
    <property type="molecule type" value="Genomic_DNA"/>
</dbReference>
<dbReference type="SUPFAM" id="SSF51735">
    <property type="entry name" value="NAD(P)-binding Rossmann-fold domains"/>
    <property type="match status" value="1"/>
</dbReference>
<protein>
    <submittedName>
        <fullName evidence="5">L-arabinose 1-dehydrogenase [NAD(P)+]</fullName>
    </submittedName>
</protein>
<evidence type="ECO:0000313" key="5">
    <source>
        <dbReference type="EMBL" id="SDR10091.1"/>
    </source>
</evidence>
<evidence type="ECO:0000259" key="4">
    <source>
        <dbReference type="Pfam" id="PF01370"/>
    </source>
</evidence>
<evidence type="ECO:0000313" key="6">
    <source>
        <dbReference type="Proteomes" id="UP000199289"/>
    </source>
</evidence>
<accession>A0A1H1GAA5</accession>
<organism evidence="5 6">
    <name type="scientific">Halopelagius longus</name>
    <dbReference type="NCBI Taxonomy" id="1236180"/>
    <lineage>
        <taxon>Archaea</taxon>
        <taxon>Methanobacteriati</taxon>
        <taxon>Methanobacteriota</taxon>
        <taxon>Stenosarchaea group</taxon>
        <taxon>Halobacteria</taxon>
        <taxon>Halobacteriales</taxon>
        <taxon>Haloferacaceae</taxon>
    </lineage>
</organism>
<keyword evidence="3" id="KW-0520">NAD</keyword>
<dbReference type="PANTHER" id="PTHR43103">
    <property type="entry name" value="NUCLEOSIDE-DIPHOSPHATE-SUGAR EPIMERASE"/>
    <property type="match status" value="1"/>
</dbReference>
<dbReference type="InterPro" id="IPR036291">
    <property type="entry name" value="NAD(P)-bd_dom_sf"/>
</dbReference>
<comment type="similarity">
    <text evidence="1">Belongs to the NAD(P)-dependent epimerase/dehydratase family.</text>
</comment>
<dbReference type="AlphaFoldDB" id="A0A1H1GAA5"/>
<dbReference type="Proteomes" id="UP000199289">
    <property type="component" value="Unassembled WGS sequence"/>
</dbReference>
<dbReference type="PANTHER" id="PTHR43103:SF5">
    <property type="entry name" value="4-EPIMERASE, PUTATIVE (AFU_ORTHOLOGUE AFUA_7G00360)-RELATED"/>
    <property type="match status" value="1"/>
</dbReference>
<evidence type="ECO:0000256" key="1">
    <source>
        <dbReference type="ARBA" id="ARBA00007637"/>
    </source>
</evidence>
<feature type="domain" description="NAD-dependent epimerase/dehydratase" evidence="4">
    <location>
        <begin position="2"/>
        <end position="89"/>
    </location>
</feature>
<reference evidence="6" key="1">
    <citation type="submission" date="2016-10" db="EMBL/GenBank/DDBJ databases">
        <authorList>
            <person name="Varghese N."/>
            <person name="Submissions S."/>
        </authorList>
    </citation>
    <scope>NUCLEOTIDE SEQUENCE [LARGE SCALE GENOMIC DNA]</scope>
    <source>
        <strain evidence="6">CGMCC 1.12397</strain>
    </source>
</reference>
<evidence type="ECO:0000256" key="3">
    <source>
        <dbReference type="ARBA" id="ARBA00023027"/>
    </source>
</evidence>
<proteinExistence type="inferred from homology"/>